<sequence length="86" mass="9328">MTRLMSLLLGASLALALLFVPAARGRALTAAEHGLMTLLLLAICALFVHGSGLRMQTRALRWLFSPWLLWPLTGLLAAAFWRQAAG</sequence>
<feature type="transmembrane region" description="Helical" evidence="1">
    <location>
        <begin position="35"/>
        <end position="53"/>
    </location>
</feature>
<feature type="transmembrane region" description="Helical" evidence="1">
    <location>
        <begin position="60"/>
        <end position="81"/>
    </location>
</feature>
<evidence type="ECO:0000256" key="1">
    <source>
        <dbReference type="SAM" id="Phobius"/>
    </source>
</evidence>
<evidence type="ECO:0000313" key="2">
    <source>
        <dbReference type="EMBL" id="SHF29171.1"/>
    </source>
</evidence>
<keyword evidence="1" id="KW-0812">Transmembrane</keyword>
<evidence type="ECO:0000313" key="3">
    <source>
        <dbReference type="Proteomes" id="UP000242857"/>
    </source>
</evidence>
<dbReference type="RefSeq" id="WP_072756586.1">
    <property type="nucleotide sequence ID" value="NZ_FQUK01000053.1"/>
</dbReference>
<dbReference type="InterPro" id="IPR011846">
    <property type="entry name" value="Cyd_oper_YbgE"/>
</dbReference>
<reference evidence="3" key="1">
    <citation type="submission" date="2016-11" db="EMBL/GenBank/DDBJ databases">
        <authorList>
            <person name="Varghese N."/>
            <person name="Submissions S."/>
        </authorList>
    </citation>
    <scope>NUCLEOTIDE SEQUENCE [LARGE SCALE GENOMIC DNA]</scope>
    <source>
        <strain evidence="3">DSM 14834</strain>
    </source>
</reference>
<organism evidence="2 3">
    <name type="scientific">Thermomonas hydrothermalis</name>
    <dbReference type="NCBI Taxonomy" id="213588"/>
    <lineage>
        <taxon>Bacteria</taxon>
        <taxon>Pseudomonadati</taxon>
        <taxon>Pseudomonadota</taxon>
        <taxon>Gammaproteobacteria</taxon>
        <taxon>Lysobacterales</taxon>
        <taxon>Lysobacteraceae</taxon>
        <taxon>Thermomonas</taxon>
    </lineage>
</organism>
<gene>
    <name evidence="2" type="ORF">SAMN02745204_02198</name>
</gene>
<keyword evidence="3" id="KW-1185">Reference proteome</keyword>
<dbReference type="Proteomes" id="UP000242857">
    <property type="component" value="Unassembled WGS sequence"/>
</dbReference>
<dbReference type="STRING" id="213588.SAMN02745204_02198"/>
<keyword evidence="1" id="KW-1133">Transmembrane helix</keyword>
<keyword evidence="1" id="KW-0472">Membrane</keyword>
<proteinExistence type="predicted"/>
<dbReference type="Pfam" id="PF09600">
    <property type="entry name" value="Cyd_oper_YbgE"/>
    <property type="match status" value="1"/>
</dbReference>
<dbReference type="EMBL" id="FQUK01000053">
    <property type="protein sequence ID" value="SHF29171.1"/>
    <property type="molecule type" value="Genomic_DNA"/>
</dbReference>
<dbReference type="AlphaFoldDB" id="A0A1M5AFX9"/>
<dbReference type="OrthoDB" id="5298003at2"/>
<name>A0A1M5AFX9_9GAMM</name>
<protein>
    <submittedName>
        <fullName evidence="2">Cyd operon protein YbgE (Cyd_oper_YbgE)</fullName>
    </submittedName>
</protein>
<accession>A0A1M5AFX9</accession>